<protein>
    <submittedName>
        <fullName evidence="1">Uncharacterized protein</fullName>
    </submittedName>
</protein>
<evidence type="ECO:0000313" key="1">
    <source>
        <dbReference type="EMBL" id="TWI32781.1"/>
    </source>
</evidence>
<proteinExistence type="predicted"/>
<dbReference type="EMBL" id="VLKU01000008">
    <property type="protein sequence ID" value="TWI32781.1"/>
    <property type="molecule type" value="Genomic_DNA"/>
</dbReference>
<reference evidence="1 2" key="1">
    <citation type="journal article" date="2015" name="Stand. Genomic Sci.">
        <title>Genomic Encyclopedia of Bacterial and Archaeal Type Strains, Phase III: the genomes of soil and plant-associated and newly described type strains.</title>
        <authorList>
            <person name="Whitman W.B."/>
            <person name="Woyke T."/>
            <person name="Klenk H.P."/>
            <person name="Zhou Y."/>
            <person name="Lilburn T.G."/>
            <person name="Beck B.J."/>
            <person name="De Vos P."/>
            <person name="Vandamme P."/>
            <person name="Eisen J.A."/>
            <person name="Garrity G."/>
            <person name="Hugenholtz P."/>
            <person name="Kyrpides N.C."/>
        </authorList>
    </citation>
    <scope>NUCLEOTIDE SEQUENCE [LARGE SCALE GENOMIC DNA]</scope>
    <source>
        <strain evidence="1 2">CGMCC 1.5364</strain>
    </source>
</reference>
<sequence>MTHKTDDILQVLHGLIAMYPERADDVDWLAAEAGDTHGIDPKAARRVYDQRLRISGAC</sequence>
<dbReference type="RefSeq" id="WP_158637526.1">
    <property type="nucleotide sequence ID" value="NZ_VLKU01000008.1"/>
</dbReference>
<name>A0A562NLB2_9RHOB</name>
<comment type="caution">
    <text evidence="1">The sequence shown here is derived from an EMBL/GenBank/DDBJ whole genome shotgun (WGS) entry which is preliminary data.</text>
</comment>
<organism evidence="1 2">
    <name type="scientific">Paracoccus sulfuroxidans</name>
    <dbReference type="NCBI Taxonomy" id="384678"/>
    <lineage>
        <taxon>Bacteria</taxon>
        <taxon>Pseudomonadati</taxon>
        <taxon>Pseudomonadota</taxon>
        <taxon>Alphaproteobacteria</taxon>
        <taxon>Rhodobacterales</taxon>
        <taxon>Paracoccaceae</taxon>
        <taxon>Paracoccus</taxon>
    </lineage>
</organism>
<dbReference type="OrthoDB" id="4479197at2"/>
<accession>A0A562NLB2</accession>
<keyword evidence="2" id="KW-1185">Reference proteome</keyword>
<dbReference type="Proteomes" id="UP000316225">
    <property type="component" value="Unassembled WGS sequence"/>
</dbReference>
<gene>
    <name evidence="1" type="ORF">IQ24_02656</name>
</gene>
<evidence type="ECO:0000313" key="2">
    <source>
        <dbReference type="Proteomes" id="UP000316225"/>
    </source>
</evidence>
<dbReference type="AlphaFoldDB" id="A0A562NLB2"/>